<evidence type="ECO:0000256" key="4">
    <source>
        <dbReference type="ARBA" id="ARBA00023002"/>
    </source>
</evidence>
<keyword evidence="10" id="KW-1185">Reference proteome</keyword>
<sequence length="185" mass="19753">MNRTPLRPGAGAGAARLAEILRVDHAGELGAVHIYRGQRAVLGSAPGKARIAGQLEEMEAHEARHLARFEALLAERGVRPTLMTPLWRVAGFALGVGTALLGEKAAHACTEAVETVIGEHYAGQVAELADREPALADELSEFRDEELSHRDLAVEEGAREAPGYPLLAAAIRLGCRTAIRISEKI</sequence>
<protein>
    <recommendedName>
        <fullName evidence="8">3-demethoxyubiquinol 3-hydroxylase</fullName>
        <shortName evidence="8">DMQ hydroxylase</shortName>
        <ecNumber evidence="8">1.14.99.60</ecNumber>
    </recommendedName>
    <alternativeName>
        <fullName evidence="8">2-nonaprenyl-3-methyl-6-methoxy-1,4-benzoquinol hydroxylase</fullName>
    </alternativeName>
</protein>
<comment type="subcellular location">
    <subcellularLocation>
        <location evidence="8">Cell membrane</location>
        <topology evidence="8">Peripheral membrane protein</topology>
    </subcellularLocation>
</comment>
<keyword evidence="7 8" id="KW-0472">Membrane</keyword>
<keyword evidence="8" id="KW-1003">Cell membrane</keyword>
<dbReference type="KEGG" id="phb:HYN04_02790"/>
<dbReference type="RefSeq" id="WP_110449348.1">
    <property type="nucleotide sequence ID" value="NZ_CP029479.1"/>
</dbReference>
<dbReference type="AlphaFoldDB" id="A0A2Z3HVH6"/>
<accession>A0A2Z3HVH6</accession>
<evidence type="ECO:0000256" key="6">
    <source>
        <dbReference type="ARBA" id="ARBA00023033"/>
    </source>
</evidence>
<dbReference type="OrthoDB" id="7559360at2"/>
<keyword evidence="6 8" id="KW-0503">Monooxygenase</keyword>
<keyword evidence="2 8" id="KW-0831">Ubiquinone biosynthesis</keyword>
<evidence type="ECO:0000256" key="1">
    <source>
        <dbReference type="ARBA" id="ARBA00004749"/>
    </source>
</evidence>
<dbReference type="UniPathway" id="UPA00232"/>
<keyword evidence="5 8" id="KW-0408">Iron</keyword>
<evidence type="ECO:0000256" key="3">
    <source>
        <dbReference type="ARBA" id="ARBA00022723"/>
    </source>
</evidence>
<feature type="binding site" evidence="8">
    <location>
        <position position="149"/>
    </location>
    <ligand>
        <name>Fe cation</name>
        <dbReference type="ChEBI" id="CHEBI:24875"/>
        <label>2</label>
    </ligand>
</feature>
<dbReference type="EMBL" id="CP029479">
    <property type="protein sequence ID" value="AWM76779.1"/>
    <property type="molecule type" value="Genomic_DNA"/>
</dbReference>
<dbReference type="InterPro" id="IPR009078">
    <property type="entry name" value="Ferritin-like_SF"/>
</dbReference>
<keyword evidence="3 8" id="KW-0479">Metal-binding</keyword>
<dbReference type="SUPFAM" id="SSF47240">
    <property type="entry name" value="Ferritin-like"/>
    <property type="match status" value="1"/>
</dbReference>
<feature type="binding site" evidence="8">
    <location>
        <position position="62"/>
    </location>
    <ligand>
        <name>Fe cation</name>
        <dbReference type="ChEBI" id="CHEBI:24875"/>
        <label>1</label>
    </ligand>
</feature>
<dbReference type="Pfam" id="PF03232">
    <property type="entry name" value="COQ7"/>
    <property type="match status" value="1"/>
</dbReference>
<dbReference type="HAMAP" id="MF_01658">
    <property type="entry name" value="COQ7"/>
    <property type="match status" value="1"/>
</dbReference>
<evidence type="ECO:0000256" key="7">
    <source>
        <dbReference type="ARBA" id="ARBA00023136"/>
    </source>
</evidence>
<dbReference type="PANTHER" id="PTHR11237">
    <property type="entry name" value="COENZYME Q10 BIOSYNTHESIS PROTEIN 7"/>
    <property type="match status" value="1"/>
</dbReference>
<dbReference type="CDD" id="cd01042">
    <property type="entry name" value="DMQH"/>
    <property type="match status" value="1"/>
</dbReference>
<feature type="binding site" evidence="8">
    <location>
        <position position="65"/>
    </location>
    <ligand>
        <name>Fe cation</name>
        <dbReference type="ChEBI" id="CHEBI:24875"/>
        <label>1</label>
    </ligand>
</feature>
<name>A0A2Z3HVH6_9CAUL</name>
<keyword evidence="9" id="KW-0830">Ubiquinone</keyword>
<comment type="pathway">
    <text evidence="1 8">Cofactor biosynthesis; ubiquinone biosynthesis.</text>
</comment>
<feature type="binding site" evidence="8">
    <location>
        <position position="28"/>
    </location>
    <ligand>
        <name>Fe cation</name>
        <dbReference type="ChEBI" id="CHEBI:24875"/>
        <label>1</label>
    </ligand>
</feature>
<evidence type="ECO:0000313" key="9">
    <source>
        <dbReference type="EMBL" id="AWM76779.1"/>
    </source>
</evidence>
<feature type="binding site" evidence="8">
    <location>
        <position position="62"/>
    </location>
    <ligand>
        <name>Fe cation</name>
        <dbReference type="ChEBI" id="CHEBI:24875"/>
        <label>2</label>
    </ligand>
</feature>
<proteinExistence type="inferred from homology"/>
<evidence type="ECO:0000256" key="8">
    <source>
        <dbReference type="HAMAP-Rule" id="MF_01658"/>
    </source>
</evidence>
<evidence type="ECO:0000256" key="2">
    <source>
        <dbReference type="ARBA" id="ARBA00022688"/>
    </source>
</evidence>
<gene>
    <name evidence="8" type="primary">coq7</name>
    <name evidence="9" type="ORF">HYN04_02790</name>
</gene>
<reference evidence="10" key="1">
    <citation type="submission" date="2018-05" db="EMBL/GenBank/DDBJ databases">
        <title>Genome sequencing of Phenylobacterium sp. HYN0004.</title>
        <authorList>
            <person name="Yi H."/>
            <person name="Baek C."/>
        </authorList>
    </citation>
    <scope>NUCLEOTIDE SEQUENCE [LARGE SCALE GENOMIC DNA]</scope>
    <source>
        <strain evidence="10">HYN0004</strain>
    </source>
</reference>
<dbReference type="Proteomes" id="UP000247763">
    <property type="component" value="Chromosome"/>
</dbReference>
<dbReference type="GO" id="GO:0008682">
    <property type="term" value="F:3-demethoxyubiquinol 3-hydroxylase activity"/>
    <property type="evidence" value="ECO:0007669"/>
    <property type="project" value="UniProtKB-EC"/>
</dbReference>
<comment type="cofactor">
    <cofactor evidence="8">
        <name>Fe cation</name>
        <dbReference type="ChEBI" id="CHEBI:24875"/>
    </cofactor>
    <text evidence="8">Binds 2 iron ions per subunit.</text>
</comment>
<comment type="function">
    <text evidence="8">Catalyzes the hydroxylation of 2-nonaprenyl-3-methyl-6-methoxy-1,4-benzoquinol during ubiquinone biosynthesis.</text>
</comment>
<organism evidence="9 10">
    <name type="scientific">Phenylobacterium parvum</name>
    <dbReference type="NCBI Taxonomy" id="2201350"/>
    <lineage>
        <taxon>Bacteria</taxon>
        <taxon>Pseudomonadati</taxon>
        <taxon>Pseudomonadota</taxon>
        <taxon>Alphaproteobacteria</taxon>
        <taxon>Caulobacterales</taxon>
        <taxon>Caulobacteraceae</taxon>
        <taxon>Phenylobacterium</taxon>
    </lineage>
</organism>
<dbReference type="GO" id="GO:0005886">
    <property type="term" value="C:plasma membrane"/>
    <property type="evidence" value="ECO:0007669"/>
    <property type="project" value="UniProtKB-SubCell"/>
</dbReference>
<dbReference type="InterPro" id="IPR011566">
    <property type="entry name" value="Ubq_synth_Coq7"/>
</dbReference>
<feature type="binding site" evidence="8">
    <location>
        <position position="146"/>
    </location>
    <ligand>
        <name>Fe cation</name>
        <dbReference type="ChEBI" id="CHEBI:24875"/>
        <label>1</label>
    </ligand>
</feature>
<comment type="similarity">
    <text evidence="8">Belongs to the COQ7 family.</text>
</comment>
<evidence type="ECO:0000313" key="10">
    <source>
        <dbReference type="Proteomes" id="UP000247763"/>
    </source>
</evidence>
<comment type="catalytic activity">
    <reaction evidence="8">
        <text>a 5-methoxy-2-methyl-3-(all-trans-polyprenyl)benzene-1,4-diol + AH2 + O2 = a 3-demethylubiquinol + A + H2O</text>
        <dbReference type="Rhea" id="RHEA:50908"/>
        <dbReference type="Rhea" id="RHEA-COMP:10859"/>
        <dbReference type="Rhea" id="RHEA-COMP:10914"/>
        <dbReference type="ChEBI" id="CHEBI:13193"/>
        <dbReference type="ChEBI" id="CHEBI:15377"/>
        <dbReference type="ChEBI" id="CHEBI:15379"/>
        <dbReference type="ChEBI" id="CHEBI:17499"/>
        <dbReference type="ChEBI" id="CHEBI:84167"/>
        <dbReference type="ChEBI" id="CHEBI:84422"/>
        <dbReference type="EC" id="1.14.99.60"/>
    </reaction>
</comment>
<evidence type="ECO:0000256" key="5">
    <source>
        <dbReference type="ARBA" id="ARBA00023004"/>
    </source>
</evidence>
<dbReference type="EC" id="1.14.99.60" evidence="8"/>
<keyword evidence="4 8" id="KW-0560">Oxidoreductase</keyword>
<dbReference type="PANTHER" id="PTHR11237:SF4">
    <property type="entry name" value="5-DEMETHOXYUBIQUINONE HYDROXYLASE, MITOCHONDRIAL"/>
    <property type="match status" value="1"/>
</dbReference>
<dbReference type="GO" id="GO:0046872">
    <property type="term" value="F:metal ion binding"/>
    <property type="evidence" value="ECO:0007669"/>
    <property type="project" value="UniProtKB-KW"/>
</dbReference>
<feature type="binding site" evidence="8">
    <location>
        <position position="114"/>
    </location>
    <ligand>
        <name>Fe cation</name>
        <dbReference type="ChEBI" id="CHEBI:24875"/>
        <label>2</label>
    </ligand>
</feature>
<dbReference type="GO" id="GO:0006744">
    <property type="term" value="P:ubiquinone biosynthetic process"/>
    <property type="evidence" value="ECO:0007669"/>
    <property type="project" value="UniProtKB-UniRule"/>
</dbReference>
<feature type="binding site" evidence="8">
    <location>
        <position position="146"/>
    </location>
    <ligand>
        <name>Fe cation</name>
        <dbReference type="ChEBI" id="CHEBI:24875"/>
        <label>2</label>
    </ligand>
</feature>